<proteinExistence type="predicted"/>
<protein>
    <recommendedName>
        <fullName evidence="5">ATPase BadF/BadG/BcrA/BcrD type domain-containing protein</fullName>
    </recommendedName>
</protein>
<dbReference type="Gene3D" id="3.30.420.40">
    <property type="match status" value="2"/>
</dbReference>
<evidence type="ECO:0000259" key="5">
    <source>
        <dbReference type="Pfam" id="PF01869"/>
    </source>
</evidence>
<dbReference type="PANTHER" id="PTHR32329:SF2">
    <property type="entry name" value="BIFUNCTIONAL PROTEIN [INCLUDES 2-HYDROXYACYL-COA DEHYDRATASE (N-TER) AND ITS ACTIVATOR DOMAIN (C_TERM)"/>
    <property type="match status" value="1"/>
</dbReference>
<keyword evidence="4" id="KW-0411">Iron-sulfur</keyword>
<sequence length="295" mass="31952">MLNTESDKEYWRWTESRYTSPDIKWEHGDIISAGVDVGSVSTQAVVMVDGKIYCYSSMRTGSNSPDSANNAMDWALEGTGLTLDKLQFVVGTGYGRVNVPFAGRAITEIACHGRGANFIYGPEIRTVLDMGGQDCKAIRVDNRGKVTAFLMNDKCAAGTGRGMEVFADLLQVHINDVGEMSLKVDEEPEPVSSTCVVFAKSEAVGLLRKGWGKEKVLAAYCSAMAHRVVTLLMRLGIEEKFVITGGIAKNIGVVKRIEDELKIKAPKPSIDPQLAGAIGAALFGKALVEKQRKKS</sequence>
<dbReference type="InterPro" id="IPR002731">
    <property type="entry name" value="ATPase_BadF"/>
</dbReference>
<comment type="cofactor">
    <cofactor evidence="1">
        <name>[4Fe-4S] cluster</name>
        <dbReference type="ChEBI" id="CHEBI:49883"/>
    </cofactor>
</comment>
<evidence type="ECO:0000313" key="6">
    <source>
        <dbReference type="EMBL" id="KKM60949.1"/>
    </source>
</evidence>
<dbReference type="InterPro" id="IPR051805">
    <property type="entry name" value="Dehydratase_Activator_Redct"/>
</dbReference>
<comment type="caution">
    <text evidence="6">The sequence shown here is derived from an EMBL/GenBank/DDBJ whole genome shotgun (WGS) entry which is preliminary data.</text>
</comment>
<reference evidence="6" key="1">
    <citation type="journal article" date="2015" name="Nature">
        <title>Complex archaea that bridge the gap between prokaryotes and eukaryotes.</title>
        <authorList>
            <person name="Spang A."/>
            <person name="Saw J.H."/>
            <person name="Jorgensen S.L."/>
            <person name="Zaremba-Niedzwiedzka K."/>
            <person name="Martijn J."/>
            <person name="Lind A.E."/>
            <person name="van Eijk R."/>
            <person name="Schleper C."/>
            <person name="Guy L."/>
            <person name="Ettema T.J."/>
        </authorList>
    </citation>
    <scope>NUCLEOTIDE SEQUENCE</scope>
</reference>
<gene>
    <name evidence="6" type="ORF">LCGC14_1536640</name>
</gene>
<dbReference type="InterPro" id="IPR008275">
    <property type="entry name" value="CoA_E_activase_dom"/>
</dbReference>
<accession>A0A0F9IUC1</accession>
<dbReference type="SUPFAM" id="SSF53067">
    <property type="entry name" value="Actin-like ATPase domain"/>
    <property type="match status" value="1"/>
</dbReference>
<dbReference type="GO" id="GO:0051536">
    <property type="term" value="F:iron-sulfur cluster binding"/>
    <property type="evidence" value="ECO:0007669"/>
    <property type="project" value="UniProtKB-KW"/>
</dbReference>
<name>A0A0F9IUC1_9ZZZZ</name>
<dbReference type="AlphaFoldDB" id="A0A0F9IUC1"/>
<evidence type="ECO:0000256" key="2">
    <source>
        <dbReference type="ARBA" id="ARBA00022723"/>
    </source>
</evidence>
<keyword evidence="2" id="KW-0479">Metal-binding</keyword>
<dbReference type="CDD" id="cd24106">
    <property type="entry name" value="ASKHA_NBD_benz_CoA_BzdQ"/>
    <property type="match status" value="1"/>
</dbReference>
<dbReference type="Pfam" id="PF01869">
    <property type="entry name" value="BcrAD_BadFG"/>
    <property type="match status" value="1"/>
</dbReference>
<dbReference type="PANTHER" id="PTHR32329">
    <property type="entry name" value="BIFUNCTIONAL PROTEIN [INCLUDES 2-HYDROXYACYL-COA DEHYDRATASE (N-TER) AND ITS ACTIVATOR DOMAIN (C_TERM)-RELATED"/>
    <property type="match status" value="1"/>
</dbReference>
<dbReference type="GO" id="GO:0046872">
    <property type="term" value="F:metal ion binding"/>
    <property type="evidence" value="ECO:0007669"/>
    <property type="project" value="UniProtKB-KW"/>
</dbReference>
<dbReference type="NCBIfam" id="TIGR00241">
    <property type="entry name" value="CoA_E_activ"/>
    <property type="match status" value="1"/>
</dbReference>
<dbReference type="InterPro" id="IPR017605">
    <property type="entry name" value="Benzoyl-CoA_Rdtase_bzd_qsu"/>
</dbReference>
<evidence type="ECO:0000256" key="1">
    <source>
        <dbReference type="ARBA" id="ARBA00001966"/>
    </source>
</evidence>
<evidence type="ECO:0000256" key="4">
    <source>
        <dbReference type="ARBA" id="ARBA00023014"/>
    </source>
</evidence>
<dbReference type="InterPro" id="IPR043129">
    <property type="entry name" value="ATPase_NBD"/>
</dbReference>
<feature type="domain" description="ATPase BadF/BadG/BcrA/BcrD type" evidence="5">
    <location>
        <begin position="34"/>
        <end position="284"/>
    </location>
</feature>
<dbReference type="NCBIfam" id="TIGR03192">
    <property type="entry name" value="benz_CoA_bzdQ"/>
    <property type="match status" value="1"/>
</dbReference>
<evidence type="ECO:0000256" key="3">
    <source>
        <dbReference type="ARBA" id="ARBA00023004"/>
    </source>
</evidence>
<keyword evidence="3" id="KW-0408">Iron</keyword>
<dbReference type="EMBL" id="LAZR01011580">
    <property type="protein sequence ID" value="KKM60949.1"/>
    <property type="molecule type" value="Genomic_DNA"/>
</dbReference>
<organism evidence="6">
    <name type="scientific">marine sediment metagenome</name>
    <dbReference type="NCBI Taxonomy" id="412755"/>
    <lineage>
        <taxon>unclassified sequences</taxon>
        <taxon>metagenomes</taxon>
        <taxon>ecological metagenomes</taxon>
    </lineage>
</organism>